<dbReference type="Pfam" id="PF00664">
    <property type="entry name" value="ABC_membrane"/>
    <property type="match status" value="1"/>
</dbReference>
<dbReference type="SUPFAM" id="SSF52540">
    <property type="entry name" value="P-loop containing nucleoside triphosphate hydrolases"/>
    <property type="match status" value="1"/>
</dbReference>
<organism evidence="8 9">
    <name type="scientific">Nocardioides soli</name>
    <dbReference type="NCBI Taxonomy" id="1036020"/>
    <lineage>
        <taxon>Bacteria</taxon>
        <taxon>Bacillati</taxon>
        <taxon>Actinomycetota</taxon>
        <taxon>Actinomycetes</taxon>
        <taxon>Propionibacteriales</taxon>
        <taxon>Nocardioidaceae</taxon>
        <taxon>Nocardioides</taxon>
    </lineage>
</organism>
<dbReference type="EMBL" id="JACHWR010000002">
    <property type="protein sequence ID" value="MBB3043376.1"/>
    <property type="molecule type" value="Genomic_DNA"/>
</dbReference>
<feature type="transmembrane region" description="Helical" evidence="5">
    <location>
        <begin position="277"/>
        <end position="301"/>
    </location>
</feature>
<feature type="transmembrane region" description="Helical" evidence="5">
    <location>
        <begin position="193"/>
        <end position="211"/>
    </location>
</feature>
<dbReference type="InterPro" id="IPR003439">
    <property type="entry name" value="ABC_transporter-like_ATP-bd"/>
</dbReference>
<dbReference type="PANTHER" id="PTHR43394:SF1">
    <property type="entry name" value="ATP-BINDING CASSETTE SUB-FAMILY B MEMBER 10, MITOCHONDRIAL"/>
    <property type="match status" value="1"/>
</dbReference>
<reference evidence="8 9" key="1">
    <citation type="submission" date="2020-08" db="EMBL/GenBank/DDBJ databases">
        <title>Sequencing the genomes of 1000 actinobacteria strains.</title>
        <authorList>
            <person name="Klenk H.-P."/>
        </authorList>
    </citation>
    <scope>NUCLEOTIDE SEQUENCE [LARGE SCALE GENOMIC DNA]</scope>
    <source>
        <strain evidence="8 9">DSM 105498</strain>
    </source>
</reference>
<evidence type="ECO:0000256" key="2">
    <source>
        <dbReference type="ARBA" id="ARBA00022692"/>
    </source>
</evidence>
<evidence type="ECO:0000256" key="4">
    <source>
        <dbReference type="ARBA" id="ARBA00023136"/>
    </source>
</evidence>
<evidence type="ECO:0000259" key="6">
    <source>
        <dbReference type="PROSITE" id="PS50893"/>
    </source>
</evidence>
<feature type="transmembrane region" description="Helical" evidence="5">
    <location>
        <begin position="92"/>
        <end position="112"/>
    </location>
</feature>
<dbReference type="InterPro" id="IPR039421">
    <property type="entry name" value="Type_1_exporter"/>
</dbReference>
<dbReference type="InterPro" id="IPR017871">
    <property type="entry name" value="ABC_transporter-like_CS"/>
</dbReference>
<evidence type="ECO:0000259" key="7">
    <source>
        <dbReference type="PROSITE" id="PS50929"/>
    </source>
</evidence>
<keyword evidence="4 5" id="KW-0472">Membrane</keyword>
<dbReference type="GO" id="GO:0005524">
    <property type="term" value="F:ATP binding"/>
    <property type="evidence" value="ECO:0007669"/>
    <property type="project" value="InterPro"/>
</dbReference>
<dbReference type="PROSITE" id="PS50929">
    <property type="entry name" value="ABC_TM1F"/>
    <property type="match status" value="1"/>
</dbReference>
<dbReference type="CDD" id="cd07346">
    <property type="entry name" value="ABC_6TM_exporters"/>
    <property type="match status" value="1"/>
</dbReference>
<name>A0A7W4VWZ8_9ACTN</name>
<evidence type="ECO:0000256" key="3">
    <source>
        <dbReference type="ARBA" id="ARBA00022989"/>
    </source>
</evidence>
<feature type="transmembrane region" description="Helical" evidence="5">
    <location>
        <begin position="165"/>
        <end position="187"/>
    </location>
</feature>
<dbReference type="AlphaFoldDB" id="A0A7W4VWZ8"/>
<evidence type="ECO:0000313" key="9">
    <source>
        <dbReference type="Proteomes" id="UP000589626"/>
    </source>
</evidence>
<dbReference type="Gene3D" id="1.20.1560.10">
    <property type="entry name" value="ABC transporter type 1, transmembrane domain"/>
    <property type="match status" value="1"/>
</dbReference>
<dbReference type="Pfam" id="PF00005">
    <property type="entry name" value="ABC_tran"/>
    <property type="match status" value="1"/>
</dbReference>
<evidence type="ECO:0000256" key="5">
    <source>
        <dbReference type="SAM" id="Phobius"/>
    </source>
</evidence>
<dbReference type="InterPro" id="IPR011527">
    <property type="entry name" value="ABC1_TM_dom"/>
</dbReference>
<keyword evidence="9" id="KW-1185">Reference proteome</keyword>
<evidence type="ECO:0000256" key="1">
    <source>
        <dbReference type="ARBA" id="ARBA00004651"/>
    </source>
</evidence>
<evidence type="ECO:0000313" key="8">
    <source>
        <dbReference type="EMBL" id="MBB3043376.1"/>
    </source>
</evidence>
<dbReference type="InterPro" id="IPR036640">
    <property type="entry name" value="ABC1_TM_sf"/>
</dbReference>
<gene>
    <name evidence="8" type="ORF">FHU40_003194</name>
</gene>
<dbReference type="SUPFAM" id="SSF90123">
    <property type="entry name" value="ABC transporter transmembrane region"/>
    <property type="match status" value="1"/>
</dbReference>
<feature type="transmembrane region" description="Helical" evidence="5">
    <location>
        <begin position="54"/>
        <end position="80"/>
    </location>
</feature>
<dbReference type="PANTHER" id="PTHR43394">
    <property type="entry name" value="ATP-DEPENDENT PERMEASE MDL1, MITOCHONDRIAL"/>
    <property type="match status" value="1"/>
</dbReference>
<proteinExistence type="predicted"/>
<keyword evidence="2 5" id="KW-0812">Transmembrane</keyword>
<protein>
    <submittedName>
        <fullName evidence="8">ABC-type multidrug transport system fused ATPase/permease subunit</fullName>
    </submittedName>
</protein>
<dbReference type="PROSITE" id="PS50893">
    <property type="entry name" value="ABC_TRANSPORTER_2"/>
    <property type="match status" value="1"/>
</dbReference>
<dbReference type="Gene3D" id="3.40.50.300">
    <property type="entry name" value="P-loop containing nucleotide triphosphate hydrolases"/>
    <property type="match status" value="1"/>
</dbReference>
<comment type="caution">
    <text evidence="8">The sequence shown here is derived from an EMBL/GenBank/DDBJ whole genome shotgun (WGS) entry which is preliminary data.</text>
</comment>
<dbReference type="GO" id="GO:0005886">
    <property type="term" value="C:plasma membrane"/>
    <property type="evidence" value="ECO:0007669"/>
    <property type="project" value="UniProtKB-SubCell"/>
</dbReference>
<sequence>MQSDPAGLGRGPLTRWLPVLLHGPAEPAEAPTFEVGRVTADRFLLRVIGSVKRVTVPAMLAAIVWQVGESAVPVVMGLAIDQALATGNAGRLALWLGVLLALYVALTVAARLSNRLTAYAVQLLQHRLRSTLSTAVLHPVGGAARAPDGSVVSVMTSDVARLANAVILLVIPISRIAAIAFIATSLLATHWPLGLVVVVGAPVAVWMMGVLSERLSHDTREYQGLLASTVGQASDLVAGYRVVKGVRAEAEATRRYRAASQDTLVGARRNAGLLGRFLLGSGVVSGTFVAAVMGLAGWFAVDGQLSVGELIAAVGLTQALLPQIQFIASTSIPNLAGARASSARLLELLQGNAARTRRPDVTRRAVAPLSAGAAPPVLDLSARGTTIRVEPGELVGVHADDRTAARIVEALLDPRLDDGVNDGVDDGVHTRLDGIAAGEMSPAAYRSRVTVAPHRATLFSGTLRDNLATPTSNAGPELLVAALAAAACDDFTDDLDVPVGEGGNRLSGGQRQRVALARALASDAPVLVLHDPTTAVDSVTEQAIARRLPGVRAGRSTLLIASSPALLGCCDRVVDLLDTAPVPARATR</sequence>
<dbReference type="GO" id="GO:0016887">
    <property type="term" value="F:ATP hydrolysis activity"/>
    <property type="evidence" value="ECO:0007669"/>
    <property type="project" value="InterPro"/>
</dbReference>
<dbReference type="Proteomes" id="UP000589626">
    <property type="component" value="Unassembled WGS sequence"/>
</dbReference>
<keyword evidence="3 5" id="KW-1133">Transmembrane helix</keyword>
<comment type="subcellular location">
    <subcellularLocation>
        <location evidence="1">Cell membrane</location>
        <topology evidence="1">Multi-pass membrane protein</topology>
    </subcellularLocation>
</comment>
<dbReference type="RefSeq" id="WP_183593232.1">
    <property type="nucleotide sequence ID" value="NZ_JACHWR010000002.1"/>
</dbReference>
<dbReference type="PROSITE" id="PS00211">
    <property type="entry name" value="ABC_TRANSPORTER_1"/>
    <property type="match status" value="1"/>
</dbReference>
<dbReference type="GO" id="GO:0015421">
    <property type="term" value="F:ABC-type oligopeptide transporter activity"/>
    <property type="evidence" value="ECO:0007669"/>
    <property type="project" value="TreeGrafter"/>
</dbReference>
<feature type="domain" description="ABC transmembrane type-1" evidence="7">
    <location>
        <begin position="58"/>
        <end position="329"/>
    </location>
</feature>
<accession>A0A7W4VWZ8</accession>
<feature type="domain" description="ABC transporter" evidence="6">
    <location>
        <begin position="356"/>
        <end position="586"/>
    </location>
</feature>
<dbReference type="InterPro" id="IPR027417">
    <property type="entry name" value="P-loop_NTPase"/>
</dbReference>